<gene>
    <name evidence="2" type="ordered locus">SGRA_1025</name>
</gene>
<dbReference type="KEGG" id="sgn:SGRA_1025"/>
<dbReference type="STRING" id="984262.SGRA_1025"/>
<dbReference type="Proteomes" id="UP000007519">
    <property type="component" value="Chromosome"/>
</dbReference>
<dbReference type="HOGENOM" id="CLU_010523_0_0_10"/>
<dbReference type="AlphaFoldDB" id="H6L3B3"/>
<sequence>MKLIEQKRLHFKQGNSDKVYEVDLCELEAGAFLVNFRYGKTGGPLREGSKTPTPVDETKARSLYNKLLQDKMKKGYLDVSEKSQAKQVAAIQPPDKSLEGAEAQAAWILYHLQLAQLDPAAQKARNWKLSRVAWRAASLNIKAAGPYCWALFEQNHRGKSIDDMELYSLLWATAQLDTAVEDPSNLLTFWRSKKKAPTAKKLAPFVYWELADAAGQQALLEEELPKLPELWQKALDRKDNDALAYQLRKAKGDKSMEQAFAMLYLLSPAMPYCRKTLVEVICEMEFRPNSFRLLRRLFKMATFRKDAQFWGALAYRFEKASPQYRMPRRNNQYVWVSYNRMRPKDELKKENSRLAFSNLTKDYFSDYMRKELDQLGQKGNIAYVAMATSLLLQYDDSRDGRTDRREKNWRFDNKKQRWIASVYHYPSYSKELIFNEVLYANSQRYVYSPMKQEWVYGKHYDPDMPLPAPLSETKYADLWRQEPKAFLHLMAEAKSQKVLEFAHTAFMAHPEAKSLQKRLGLSYWKQLLSRPYQPLQTWALQEIVANYEKSGKPTAILLYLLDHDYAKAREQALAWLEADFFDYFADLDLVYSLLLHQRKDLRNWAQEALGRIVEVYEAAKRQALLGRLLGFLLRSGQDQQMLMTEVESLLKSYFVEETQQLSLDLIGKFLRLPLAQQQAFGLHLLKGHAAEATQIPFEDIQYLFGKTADYWRYGLELLRHSSEQKLLQEGDFLLGLLEHPEEDVRLASREVLAPLYAQNQAFAVTQMQALLRKLIRKEKIEGLHALFADILTSELEGHLAEVDRKFIFRLLNAKYAPAQELAAVLIDRYIPYDSLSVANTVRLANHEIVAVRELAWKMFKEQKDRMRYEREEALRLLDVDWADSRQFAFDFFGQSYTADDWNPSLMVGICDSVRQDVQQFGRQLITRFFEEEDGPMYLEQLSQHPRPELQLYATNYLERFGAGHPERILSLRDYFYTVLAQVNKGRMAKDRIWSFLTKEAKASFEVAQFLSDLATFISATAAIGDKEQAVIVLRDLQDQYPLLEQPIAIHDYPTQS</sequence>
<keyword evidence="3" id="KW-1185">Reference proteome</keyword>
<evidence type="ECO:0000313" key="3">
    <source>
        <dbReference type="Proteomes" id="UP000007519"/>
    </source>
</evidence>
<dbReference type="EMBL" id="CP002831">
    <property type="protein sequence ID" value="AFC23760.1"/>
    <property type="molecule type" value="Genomic_DNA"/>
</dbReference>
<evidence type="ECO:0000313" key="2">
    <source>
        <dbReference type="EMBL" id="AFC23760.1"/>
    </source>
</evidence>
<dbReference type="RefSeq" id="WP_015691409.1">
    <property type="nucleotide sequence ID" value="NC_016940.1"/>
</dbReference>
<name>H6L3B3_SAPGL</name>
<accession>H6L3B3</accession>
<dbReference type="InterPro" id="IPR016024">
    <property type="entry name" value="ARM-type_fold"/>
</dbReference>
<evidence type="ECO:0000259" key="1">
    <source>
        <dbReference type="PROSITE" id="PS51977"/>
    </source>
</evidence>
<dbReference type="InterPro" id="IPR008893">
    <property type="entry name" value="WGR_domain"/>
</dbReference>
<dbReference type="CDD" id="cd07998">
    <property type="entry name" value="WGR_DNA_ligase"/>
    <property type="match status" value="1"/>
</dbReference>
<dbReference type="PROSITE" id="PS51977">
    <property type="entry name" value="WGR"/>
    <property type="match status" value="1"/>
</dbReference>
<reference evidence="2 3" key="1">
    <citation type="journal article" date="2012" name="Stand. Genomic Sci.">
        <title>Complete genome sequencing and analysis of Saprospira grandis str. Lewin, a predatory marine bacterium.</title>
        <authorList>
            <person name="Saw J.H."/>
            <person name="Yuryev A."/>
            <person name="Kanbe M."/>
            <person name="Hou S."/>
            <person name="Young A.G."/>
            <person name="Aizawa S."/>
            <person name="Alam M."/>
        </authorList>
    </citation>
    <scope>NUCLEOTIDE SEQUENCE [LARGE SCALE GENOMIC DNA]</scope>
    <source>
        <strain evidence="2 3">Lewin</strain>
    </source>
</reference>
<organism evidence="2 3">
    <name type="scientific">Saprospira grandis (strain Lewin)</name>
    <dbReference type="NCBI Taxonomy" id="984262"/>
    <lineage>
        <taxon>Bacteria</taxon>
        <taxon>Pseudomonadati</taxon>
        <taxon>Bacteroidota</taxon>
        <taxon>Saprospiria</taxon>
        <taxon>Saprospirales</taxon>
        <taxon>Saprospiraceae</taxon>
        <taxon>Saprospira</taxon>
    </lineage>
</organism>
<dbReference type="Gene3D" id="2.20.140.10">
    <property type="entry name" value="WGR domain"/>
    <property type="match status" value="1"/>
</dbReference>
<proteinExistence type="predicted"/>
<feature type="domain" description="WGR" evidence="1">
    <location>
        <begin position="1"/>
        <end position="88"/>
    </location>
</feature>
<dbReference type="OrthoDB" id="435394at2"/>
<protein>
    <submittedName>
        <fullName evidence="2">ATP-dependent DNA ligase</fullName>
    </submittedName>
</protein>
<dbReference type="Pfam" id="PF05406">
    <property type="entry name" value="WGR"/>
    <property type="match status" value="1"/>
</dbReference>
<dbReference type="GO" id="GO:0016874">
    <property type="term" value="F:ligase activity"/>
    <property type="evidence" value="ECO:0007669"/>
    <property type="project" value="UniProtKB-KW"/>
</dbReference>
<dbReference type="SUPFAM" id="SSF48371">
    <property type="entry name" value="ARM repeat"/>
    <property type="match status" value="1"/>
</dbReference>
<keyword evidence="2" id="KW-0436">Ligase</keyword>
<dbReference type="eggNOG" id="COG3831">
    <property type="taxonomic scope" value="Bacteria"/>
</dbReference>